<gene>
    <name evidence="3" type="ORF">LDX50_06825</name>
    <name evidence="4" type="ORF">LDX50_12795</name>
    <name evidence="5" type="ORF">LDX50_18515</name>
</gene>
<evidence type="ECO:0000256" key="1">
    <source>
        <dbReference type="SAM" id="Phobius"/>
    </source>
</evidence>
<evidence type="ECO:0000313" key="6">
    <source>
        <dbReference type="Proteomes" id="UP001139409"/>
    </source>
</evidence>
<protein>
    <submittedName>
        <fullName evidence="3">Histidine kinase</fullName>
    </submittedName>
</protein>
<keyword evidence="3" id="KW-0418">Kinase</keyword>
<dbReference type="GO" id="GO:0000155">
    <property type="term" value="F:phosphorelay sensor kinase activity"/>
    <property type="evidence" value="ECO:0007669"/>
    <property type="project" value="InterPro"/>
</dbReference>
<dbReference type="InterPro" id="IPR050640">
    <property type="entry name" value="Bact_2-comp_sensor_kinase"/>
</dbReference>
<dbReference type="PANTHER" id="PTHR34220">
    <property type="entry name" value="SENSOR HISTIDINE KINASE YPDA"/>
    <property type="match status" value="1"/>
</dbReference>
<comment type="caution">
    <text evidence="3">The sequence shown here is derived from an EMBL/GenBank/DDBJ whole genome shotgun (WGS) entry which is preliminary data.</text>
</comment>
<dbReference type="Pfam" id="PF06580">
    <property type="entry name" value="His_kinase"/>
    <property type="match status" value="1"/>
</dbReference>
<reference evidence="3" key="1">
    <citation type="submission" date="2021-09" db="EMBL/GenBank/DDBJ databases">
        <title>Fulvivirga sp. isolated from coastal sediment.</title>
        <authorList>
            <person name="Yu H."/>
        </authorList>
    </citation>
    <scope>NUCLEOTIDE SEQUENCE</scope>
    <source>
        <strain evidence="3">1062</strain>
    </source>
</reference>
<feature type="transmembrane region" description="Helical" evidence="1">
    <location>
        <begin position="114"/>
        <end position="134"/>
    </location>
</feature>
<dbReference type="Gene3D" id="3.30.565.10">
    <property type="entry name" value="Histidine kinase-like ATPase, C-terminal domain"/>
    <property type="match status" value="1"/>
</dbReference>
<keyword evidence="6" id="KW-1185">Reference proteome</keyword>
<dbReference type="AlphaFoldDB" id="A0A9X1HP42"/>
<keyword evidence="1" id="KW-0812">Transmembrane</keyword>
<organism evidence="3 6">
    <name type="scientific">Fulvivirga sedimenti</name>
    <dbReference type="NCBI Taxonomy" id="2879465"/>
    <lineage>
        <taxon>Bacteria</taxon>
        <taxon>Pseudomonadati</taxon>
        <taxon>Bacteroidota</taxon>
        <taxon>Cytophagia</taxon>
        <taxon>Cytophagales</taxon>
        <taxon>Fulvivirgaceae</taxon>
        <taxon>Fulvivirga</taxon>
    </lineage>
</organism>
<sequence length="343" mass="40120">MNSALPKGIYLHVISWCAYFVLLLFWFAIPFTYETAAWHAGRMLIIHIIIFYINTRVLLPLLIQRNSWGYYLLGITLLMIVVYYIFTVTNQFLPINRLEGVQMRVPRTFRSSRWIVQNMSLSFGVLFFSALQFLMDESRKRKDMDAQRIQEKLVTEMKLLRSQINPHFLFNALNNLYAMAISHQEKTPDLILKLSEMLRYVLYESNTDLVPAEKEWEYILNFVQLQELKFEDEVNLRVEGEIDPGSQIAPMILLPFVENAFKHSHIEDDGNGWIEISLKIQHGMLDFKVSNSNPGKLISKDNEGGIGMINVKKRLELLYPDCHKLIIEKPEGKFRIHLHIDLP</sequence>
<dbReference type="PANTHER" id="PTHR34220:SF7">
    <property type="entry name" value="SENSOR HISTIDINE KINASE YPDA"/>
    <property type="match status" value="1"/>
</dbReference>
<evidence type="ECO:0000313" key="4">
    <source>
        <dbReference type="EMBL" id="MCA6075752.1"/>
    </source>
</evidence>
<keyword evidence="3" id="KW-0808">Transferase</keyword>
<feature type="transmembrane region" description="Helical" evidence="1">
    <location>
        <begin position="41"/>
        <end position="63"/>
    </location>
</feature>
<feature type="transmembrane region" description="Helical" evidence="1">
    <location>
        <begin position="70"/>
        <end position="94"/>
    </location>
</feature>
<evidence type="ECO:0000313" key="5">
    <source>
        <dbReference type="EMBL" id="MCA6076880.1"/>
    </source>
</evidence>
<dbReference type="Proteomes" id="UP001139409">
    <property type="component" value="Unassembled WGS sequence"/>
</dbReference>
<evidence type="ECO:0000259" key="2">
    <source>
        <dbReference type="Pfam" id="PF06580"/>
    </source>
</evidence>
<dbReference type="InterPro" id="IPR036890">
    <property type="entry name" value="HATPase_C_sf"/>
</dbReference>
<feature type="transmembrane region" description="Helical" evidence="1">
    <location>
        <begin position="9"/>
        <end position="29"/>
    </location>
</feature>
<dbReference type="EMBL" id="JAIXNE010000003">
    <property type="protein sequence ID" value="MCA6075752.1"/>
    <property type="molecule type" value="Genomic_DNA"/>
</dbReference>
<dbReference type="EMBL" id="JAIXNE010000002">
    <property type="protein sequence ID" value="MCA6074575.1"/>
    <property type="molecule type" value="Genomic_DNA"/>
</dbReference>
<dbReference type="InterPro" id="IPR010559">
    <property type="entry name" value="Sig_transdc_His_kin_internal"/>
</dbReference>
<keyword evidence="1" id="KW-1133">Transmembrane helix</keyword>
<name>A0A9X1HP42_9BACT</name>
<dbReference type="GO" id="GO:0016020">
    <property type="term" value="C:membrane"/>
    <property type="evidence" value="ECO:0007669"/>
    <property type="project" value="InterPro"/>
</dbReference>
<keyword evidence="1" id="KW-0472">Membrane</keyword>
<dbReference type="SUPFAM" id="SSF55874">
    <property type="entry name" value="ATPase domain of HSP90 chaperone/DNA topoisomerase II/histidine kinase"/>
    <property type="match status" value="1"/>
</dbReference>
<dbReference type="RefSeq" id="WP_225697689.1">
    <property type="nucleotide sequence ID" value="NZ_JAIXNE010000002.1"/>
</dbReference>
<accession>A0A9X1HP42</accession>
<feature type="domain" description="Signal transduction histidine kinase internal region" evidence="2">
    <location>
        <begin position="156"/>
        <end position="233"/>
    </location>
</feature>
<evidence type="ECO:0000313" key="3">
    <source>
        <dbReference type="EMBL" id="MCA6074575.1"/>
    </source>
</evidence>
<proteinExistence type="predicted"/>
<dbReference type="EMBL" id="JAIXNE010000004">
    <property type="protein sequence ID" value="MCA6076880.1"/>
    <property type="molecule type" value="Genomic_DNA"/>
</dbReference>